<evidence type="ECO:0000313" key="3">
    <source>
        <dbReference type="EMBL" id="MEI4548917.1"/>
    </source>
</evidence>
<proteinExistence type="predicted"/>
<feature type="region of interest" description="Disordered" evidence="1">
    <location>
        <begin position="1"/>
        <end position="37"/>
    </location>
</feature>
<keyword evidence="4" id="KW-1185">Reference proteome</keyword>
<name>A0ABU8EPW7_9GAMM</name>
<gene>
    <name evidence="3" type="ORF">WAE96_04215</name>
</gene>
<comment type="caution">
    <text evidence="3">The sequence shown here is derived from an EMBL/GenBank/DDBJ whole genome shotgun (WGS) entry which is preliminary data.</text>
</comment>
<feature type="compositionally biased region" description="Basic residues" evidence="1">
    <location>
        <begin position="17"/>
        <end position="26"/>
    </location>
</feature>
<feature type="transmembrane region" description="Helical" evidence="2">
    <location>
        <begin position="56"/>
        <end position="72"/>
    </location>
</feature>
<dbReference type="Proteomes" id="UP001382455">
    <property type="component" value="Unassembled WGS sequence"/>
</dbReference>
<dbReference type="EMBL" id="JBAWKS010000001">
    <property type="protein sequence ID" value="MEI4548917.1"/>
    <property type="molecule type" value="Genomic_DNA"/>
</dbReference>
<keyword evidence="2" id="KW-0472">Membrane</keyword>
<keyword evidence="2" id="KW-1133">Transmembrane helix</keyword>
<evidence type="ECO:0000313" key="4">
    <source>
        <dbReference type="Proteomes" id="UP001382455"/>
    </source>
</evidence>
<evidence type="ECO:0000256" key="2">
    <source>
        <dbReference type="SAM" id="Phobius"/>
    </source>
</evidence>
<reference evidence="3 4" key="1">
    <citation type="submission" date="2023-12" db="EMBL/GenBank/DDBJ databases">
        <title>Friends and Foes: Symbiotic and Algicidal bacterial influence on Karenia brevis blooms.</title>
        <authorList>
            <person name="Fei C."/>
            <person name="Mohamed A.R."/>
            <person name="Booker A."/>
            <person name="Arshad M."/>
            <person name="Klass S."/>
            <person name="Ahn S."/>
            <person name="Gilbert P.M."/>
            <person name="Heil C.A."/>
            <person name="Martinez J.M."/>
            <person name="Amin S.A."/>
        </authorList>
    </citation>
    <scope>NUCLEOTIDE SEQUENCE [LARGE SCALE GENOMIC DNA]</scope>
    <source>
        <strain evidence="3 4">CE15</strain>
    </source>
</reference>
<keyword evidence="2" id="KW-0812">Transmembrane</keyword>
<accession>A0ABU8EPW7</accession>
<dbReference type="RefSeq" id="WP_336434700.1">
    <property type="nucleotide sequence ID" value="NZ_JBAWKS010000001.1"/>
</dbReference>
<organism evidence="3 4">
    <name type="scientific">Pseudoalteromonas spongiae</name>
    <dbReference type="NCBI Taxonomy" id="298657"/>
    <lineage>
        <taxon>Bacteria</taxon>
        <taxon>Pseudomonadati</taxon>
        <taxon>Pseudomonadota</taxon>
        <taxon>Gammaproteobacteria</taxon>
        <taxon>Alteromonadales</taxon>
        <taxon>Pseudoalteromonadaceae</taxon>
        <taxon>Pseudoalteromonas</taxon>
    </lineage>
</organism>
<evidence type="ECO:0000256" key="1">
    <source>
        <dbReference type="SAM" id="MobiDB-lite"/>
    </source>
</evidence>
<protein>
    <submittedName>
        <fullName evidence="3">Uncharacterized protein</fullName>
    </submittedName>
</protein>
<sequence>MSIKIKRQSLMGDSPSKKKVKQRATKKQPAQSPSQAEIQAAQKQVAAKVESKPKKGLWLSLVFIALAILIIPKPQLISYQKLNVVGTSIYWPGFLGLPATIFDSDLTLAGEIEQGKIFLCDNINQNVGCHKYQVVKQEGFISVILSFFSD</sequence>